<evidence type="ECO:0000313" key="3">
    <source>
        <dbReference type="Proteomes" id="UP000775547"/>
    </source>
</evidence>
<accession>A0A9P7K948</accession>
<dbReference type="EMBL" id="JABCKV010000506">
    <property type="protein sequence ID" value="KAG5640784.1"/>
    <property type="molecule type" value="Genomic_DNA"/>
</dbReference>
<dbReference type="AlphaFoldDB" id="A0A9P7K948"/>
<gene>
    <name evidence="2" type="ORF">DXG03_007195</name>
</gene>
<keyword evidence="3" id="KW-1185">Reference proteome</keyword>
<evidence type="ECO:0000313" key="2">
    <source>
        <dbReference type="EMBL" id="KAG5640784.1"/>
    </source>
</evidence>
<evidence type="ECO:0000256" key="1">
    <source>
        <dbReference type="SAM" id="MobiDB-lite"/>
    </source>
</evidence>
<reference evidence="2" key="1">
    <citation type="submission" date="2020-07" db="EMBL/GenBank/DDBJ databases">
        <authorList>
            <person name="Nieuwenhuis M."/>
            <person name="Van De Peppel L.J.J."/>
        </authorList>
    </citation>
    <scope>NUCLEOTIDE SEQUENCE</scope>
    <source>
        <strain evidence="2">AP01</strain>
        <tissue evidence="2">Mycelium</tissue>
    </source>
</reference>
<proteinExistence type="predicted"/>
<dbReference type="OrthoDB" id="42525at2759"/>
<feature type="non-terminal residue" evidence="2">
    <location>
        <position position="101"/>
    </location>
</feature>
<organism evidence="2 3">
    <name type="scientific">Asterophora parasitica</name>
    <dbReference type="NCBI Taxonomy" id="117018"/>
    <lineage>
        <taxon>Eukaryota</taxon>
        <taxon>Fungi</taxon>
        <taxon>Dikarya</taxon>
        <taxon>Basidiomycota</taxon>
        <taxon>Agaricomycotina</taxon>
        <taxon>Agaricomycetes</taxon>
        <taxon>Agaricomycetidae</taxon>
        <taxon>Agaricales</taxon>
        <taxon>Tricholomatineae</taxon>
        <taxon>Lyophyllaceae</taxon>
        <taxon>Asterophora</taxon>
    </lineage>
</organism>
<protein>
    <submittedName>
        <fullName evidence="2">Uncharacterized protein</fullName>
    </submittedName>
</protein>
<name>A0A9P7K948_9AGAR</name>
<dbReference type="Proteomes" id="UP000775547">
    <property type="component" value="Unassembled WGS sequence"/>
</dbReference>
<feature type="region of interest" description="Disordered" evidence="1">
    <location>
        <begin position="1"/>
        <end position="20"/>
    </location>
</feature>
<reference evidence="2" key="2">
    <citation type="submission" date="2021-10" db="EMBL/GenBank/DDBJ databases">
        <title>Phylogenomics reveals ancestral predisposition of the termite-cultivated fungus Termitomyces towards a domesticated lifestyle.</title>
        <authorList>
            <person name="Auxier B."/>
            <person name="Grum-Grzhimaylo A."/>
            <person name="Cardenas M.E."/>
            <person name="Lodge J.D."/>
            <person name="Laessoe T."/>
            <person name="Pedersen O."/>
            <person name="Smith M.E."/>
            <person name="Kuyper T.W."/>
            <person name="Franco-Molano E.A."/>
            <person name="Baroni T.J."/>
            <person name="Aanen D.K."/>
        </authorList>
    </citation>
    <scope>NUCLEOTIDE SEQUENCE</scope>
    <source>
        <strain evidence="2">AP01</strain>
        <tissue evidence="2">Mycelium</tissue>
    </source>
</reference>
<comment type="caution">
    <text evidence="2">The sequence shown here is derived from an EMBL/GenBank/DDBJ whole genome shotgun (WGS) entry which is preliminary data.</text>
</comment>
<sequence>LPASEKAGKGAKRFKSASDATTRRVRTVVEFEHEEEGKGPSLLIKISSELVREITWVFAAPRDPSEELWVGFYMARPAKPDIAGDFNVLVEKWDIIEKKRH</sequence>